<keyword evidence="2 6" id="KW-0515">Mutator protein</keyword>
<dbReference type="SUPFAM" id="SSF100879">
    <property type="entry name" value="Lesion bypass DNA polymerase (Y-family), little finger domain"/>
    <property type="match status" value="1"/>
</dbReference>
<dbReference type="PANTHER" id="PTHR11076:SF35">
    <property type="entry name" value="DNA REPAIR PROTEIN HOMOLOG YOBH"/>
    <property type="match status" value="1"/>
</dbReference>
<evidence type="ECO:0000313" key="8">
    <source>
        <dbReference type="EMBL" id="KAB2952305.1"/>
    </source>
</evidence>
<dbReference type="RefSeq" id="WP_151620122.1">
    <property type="nucleotide sequence ID" value="NZ_WBXO01000006.1"/>
</dbReference>
<proteinExistence type="inferred from homology"/>
<dbReference type="NCBIfam" id="NF002848">
    <property type="entry name" value="PRK03103.1"/>
    <property type="match status" value="1"/>
</dbReference>
<dbReference type="InterPro" id="IPR017961">
    <property type="entry name" value="DNA_pol_Y-fam_little_finger"/>
</dbReference>
<comment type="similarity">
    <text evidence="1 6">Belongs to the DNA polymerase type-Y family.</text>
</comment>
<feature type="domain" description="UmuC" evidence="7">
    <location>
        <begin position="10"/>
        <end position="195"/>
    </location>
</feature>
<dbReference type="InterPro" id="IPR043128">
    <property type="entry name" value="Rev_trsase/Diguanyl_cyclase"/>
</dbReference>
<dbReference type="PROSITE" id="PS50173">
    <property type="entry name" value="UMUC"/>
    <property type="match status" value="1"/>
</dbReference>
<protein>
    <recommendedName>
        <fullName evidence="6">DNA polymerase IV</fullName>
        <shortName evidence="6">Pol IV</shortName>
        <ecNumber evidence="6">2.7.7.7</ecNumber>
    </recommendedName>
</protein>
<evidence type="ECO:0000256" key="5">
    <source>
        <dbReference type="ARBA" id="ARBA00022932"/>
    </source>
</evidence>
<sequence>MKERTNHDTILLADMNSFYASVEASQNPALQGKAVLVCGDPERRHGIILAASKEAKAYGIKTAMTVGEALALCPEAQCVQPRMALYLEISWKIQQIARTFSPLVEPYSVDELFIDTAGTEEIWPSAEEVARLFRHRLREELKIPCSIGISHNKFLAKMACDIEAKKNPQGIAFWKAEDIAKKLHPLPLRKMFMVGSRMESHFRNMGLMTIGDLAHYPLHYLTKRFGLRGEIYHHLAWGRDHSPVSAHSLEKPKGIGHSITLPKDYYRREEIETVLLELTDQVCSRARRLQKAGRTITVSLRSYDLRRGFHRQSSLPAPSNLSEQVFSRVQLLFHRHWNGLPVRSLSVGIDNLVDDHTLQQELFVDWDQQDRLHRAIDDLRARFGSTAILRGSSLTTAGVARDRAKKIGGHEA</sequence>
<comment type="subunit">
    <text evidence="6">Monomer.</text>
</comment>
<gene>
    <name evidence="6" type="primary">dinB</name>
    <name evidence="8" type="ORF">F9B85_09065</name>
</gene>
<dbReference type="CDD" id="cd03586">
    <property type="entry name" value="PolY_Pol_IV_kappa"/>
    <property type="match status" value="1"/>
</dbReference>
<dbReference type="GO" id="GO:0000287">
    <property type="term" value="F:magnesium ion binding"/>
    <property type="evidence" value="ECO:0007669"/>
    <property type="project" value="UniProtKB-UniRule"/>
</dbReference>
<dbReference type="Gene3D" id="3.30.1490.100">
    <property type="entry name" value="DNA polymerase, Y-family, little finger domain"/>
    <property type="match status" value="1"/>
</dbReference>
<dbReference type="InterPro" id="IPR036775">
    <property type="entry name" value="DNA_pol_Y-fam_lit_finger_sf"/>
</dbReference>
<organism evidence="8 9">
    <name type="scientific">Heliorestis acidaminivorans</name>
    <dbReference type="NCBI Taxonomy" id="553427"/>
    <lineage>
        <taxon>Bacteria</taxon>
        <taxon>Bacillati</taxon>
        <taxon>Bacillota</taxon>
        <taxon>Clostridia</taxon>
        <taxon>Eubacteriales</taxon>
        <taxon>Heliobacteriaceae</taxon>
        <taxon>Heliorestis</taxon>
    </lineage>
</organism>
<keyword evidence="9" id="KW-1185">Reference proteome</keyword>
<dbReference type="OrthoDB" id="9808813at2"/>
<keyword evidence="4 6" id="KW-0227">DNA damage</keyword>
<dbReference type="AlphaFoldDB" id="A0A6I0EW72"/>
<dbReference type="GO" id="GO:0009432">
    <property type="term" value="P:SOS response"/>
    <property type="evidence" value="ECO:0007669"/>
    <property type="project" value="TreeGrafter"/>
</dbReference>
<comment type="cofactor">
    <cofactor evidence="6">
        <name>Mg(2+)</name>
        <dbReference type="ChEBI" id="CHEBI:18420"/>
    </cofactor>
    <text evidence="6">Binds 2 magnesium ions per subunit.</text>
</comment>
<keyword evidence="6" id="KW-0234">DNA repair</keyword>
<feature type="binding site" evidence="6">
    <location>
        <position position="110"/>
    </location>
    <ligand>
        <name>Mg(2+)</name>
        <dbReference type="ChEBI" id="CHEBI:18420"/>
    </ligand>
</feature>
<evidence type="ECO:0000256" key="2">
    <source>
        <dbReference type="ARBA" id="ARBA00022457"/>
    </source>
</evidence>
<dbReference type="HAMAP" id="MF_01113">
    <property type="entry name" value="DNApol_IV"/>
    <property type="match status" value="1"/>
</dbReference>
<dbReference type="GO" id="GO:0006281">
    <property type="term" value="P:DNA repair"/>
    <property type="evidence" value="ECO:0007669"/>
    <property type="project" value="UniProtKB-UniRule"/>
</dbReference>
<feature type="site" description="Substrate discrimination" evidence="6">
    <location>
        <position position="19"/>
    </location>
</feature>
<dbReference type="GO" id="GO:0006261">
    <property type="term" value="P:DNA-templated DNA replication"/>
    <property type="evidence" value="ECO:0007669"/>
    <property type="project" value="UniProtKB-UniRule"/>
</dbReference>
<dbReference type="SUPFAM" id="SSF56672">
    <property type="entry name" value="DNA/RNA polymerases"/>
    <property type="match status" value="1"/>
</dbReference>
<evidence type="ECO:0000256" key="4">
    <source>
        <dbReference type="ARBA" id="ARBA00022763"/>
    </source>
</evidence>
<dbReference type="Gene3D" id="3.30.70.270">
    <property type="match status" value="1"/>
</dbReference>
<comment type="subcellular location">
    <subcellularLocation>
        <location evidence="6">Cytoplasm</location>
    </subcellularLocation>
</comment>
<keyword evidence="6" id="KW-0963">Cytoplasm</keyword>
<dbReference type="InterPro" id="IPR022880">
    <property type="entry name" value="DNApol_IV"/>
</dbReference>
<keyword evidence="6" id="KW-0238">DNA-binding</keyword>
<keyword evidence="5 6" id="KW-0239">DNA-directed DNA polymerase</keyword>
<dbReference type="EC" id="2.7.7.7" evidence="6"/>
<evidence type="ECO:0000256" key="1">
    <source>
        <dbReference type="ARBA" id="ARBA00010945"/>
    </source>
</evidence>
<dbReference type="Proteomes" id="UP000468766">
    <property type="component" value="Unassembled WGS sequence"/>
</dbReference>
<dbReference type="GO" id="GO:0042276">
    <property type="term" value="P:error-prone translesion synthesis"/>
    <property type="evidence" value="ECO:0007669"/>
    <property type="project" value="TreeGrafter"/>
</dbReference>
<comment type="function">
    <text evidence="6">Poorly processive, error-prone DNA polymerase involved in untargeted mutagenesis. Copies undamaged DNA at stalled replication forks, which arise in vivo from mismatched or misaligned primer ends. These misaligned primers can be extended by PolIV. Exhibits no 3'-5' exonuclease (proofreading) activity. May be involved in translesional synthesis, in conjunction with the beta clamp from PolIII.</text>
</comment>
<evidence type="ECO:0000256" key="3">
    <source>
        <dbReference type="ARBA" id="ARBA00022695"/>
    </source>
</evidence>
<dbReference type="Gene3D" id="1.10.150.20">
    <property type="entry name" value="5' to 3' exonuclease, C-terminal subdomain"/>
    <property type="match status" value="1"/>
</dbReference>
<keyword evidence="6" id="KW-0479">Metal-binding</keyword>
<comment type="caution">
    <text evidence="8">The sequence shown here is derived from an EMBL/GenBank/DDBJ whole genome shotgun (WGS) entry which is preliminary data.</text>
</comment>
<comment type="catalytic activity">
    <reaction evidence="6">
        <text>DNA(n) + a 2'-deoxyribonucleoside 5'-triphosphate = DNA(n+1) + diphosphate</text>
        <dbReference type="Rhea" id="RHEA:22508"/>
        <dbReference type="Rhea" id="RHEA-COMP:17339"/>
        <dbReference type="Rhea" id="RHEA-COMP:17340"/>
        <dbReference type="ChEBI" id="CHEBI:33019"/>
        <dbReference type="ChEBI" id="CHEBI:61560"/>
        <dbReference type="ChEBI" id="CHEBI:173112"/>
        <dbReference type="EC" id="2.7.7.7"/>
    </reaction>
</comment>
<evidence type="ECO:0000259" key="7">
    <source>
        <dbReference type="PROSITE" id="PS50173"/>
    </source>
</evidence>
<dbReference type="InterPro" id="IPR050116">
    <property type="entry name" value="DNA_polymerase-Y"/>
</dbReference>
<dbReference type="EMBL" id="WBXO01000006">
    <property type="protein sequence ID" value="KAB2952305.1"/>
    <property type="molecule type" value="Genomic_DNA"/>
</dbReference>
<keyword evidence="6" id="KW-0460">Magnesium</keyword>
<name>A0A6I0EW72_9FIRM</name>
<dbReference type="GO" id="GO:0003684">
    <property type="term" value="F:damaged DNA binding"/>
    <property type="evidence" value="ECO:0007669"/>
    <property type="project" value="InterPro"/>
</dbReference>
<dbReference type="PANTHER" id="PTHR11076">
    <property type="entry name" value="DNA REPAIR POLYMERASE UMUC / TRANSFERASE FAMILY MEMBER"/>
    <property type="match status" value="1"/>
</dbReference>
<evidence type="ECO:0000313" key="9">
    <source>
        <dbReference type="Proteomes" id="UP000468766"/>
    </source>
</evidence>
<keyword evidence="6" id="KW-0235">DNA replication</keyword>
<feature type="binding site" evidence="6">
    <location>
        <position position="14"/>
    </location>
    <ligand>
        <name>Mg(2+)</name>
        <dbReference type="ChEBI" id="CHEBI:18420"/>
    </ligand>
</feature>
<accession>A0A6I0EW72</accession>
<dbReference type="GO" id="GO:0003887">
    <property type="term" value="F:DNA-directed DNA polymerase activity"/>
    <property type="evidence" value="ECO:0007669"/>
    <property type="project" value="UniProtKB-UniRule"/>
</dbReference>
<evidence type="ECO:0000256" key="6">
    <source>
        <dbReference type="HAMAP-Rule" id="MF_01113"/>
    </source>
</evidence>
<keyword evidence="3 6" id="KW-0548">Nucleotidyltransferase</keyword>
<dbReference type="Pfam" id="PF00817">
    <property type="entry name" value="IMS"/>
    <property type="match status" value="1"/>
</dbReference>
<keyword evidence="6 8" id="KW-0808">Transferase</keyword>
<feature type="active site" evidence="6">
    <location>
        <position position="111"/>
    </location>
</feature>
<dbReference type="Pfam" id="PF11799">
    <property type="entry name" value="IMS_C"/>
    <property type="match status" value="1"/>
</dbReference>
<dbReference type="InterPro" id="IPR043502">
    <property type="entry name" value="DNA/RNA_pol_sf"/>
</dbReference>
<dbReference type="GO" id="GO:0005829">
    <property type="term" value="C:cytosol"/>
    <property type="evidence" value="ECO:0007669"/>
    <property type="project" value="TreeGrafter"/>
</dbReference>
<dbReference type="InterPro" id="IPR001126">
    <property type="entry name" value="UmuC"/>
</dbReference>
<dbReference type="Gene3D" id="3.40.1170.60">
    <property type="match status" value="1"/>
</dbReference>
<reference evidence="8 9" key="1">
    <citation type="submission" date="2019-10" db="EMBL/GenBank/DDBJ databases">
        <title>Whole-genome sequence of the extremophile Heliorestis acidaminivorans DSM 24790.</title>
        <authorList>
            <person name="Kyndt J.A."/>
            <person name="Meyer T.E."/>
        </authorList>
    </citation>
    <scope>NUCLEOTIDE SEQUENCE [LARGE SCALE GENOMIC DNA]</scope>
    <source>
        <strain evidence="8 9">DSM 24790</strain>
    </source>
</reference>